<feature type="non-terminal residue" evidence="2">
    <location>
        <position position="1"/>
    </location>
</feature>
<dbReference type="OrthoDB" id="18896at2759"/>
<accession>A0A4U0WYT1</accession>
<sequence length="270" mass="28990">GGAEDNASQEVDLEAQGKEVGGAEPLDAMQSALKIALLDHALAIRRCLGLYNRSAFWATKAELVPRFEASFGYELGVLFPLSAGLMSEPSPRATIDGLQVEDGVRDTAETAAQATGGAQAESANASEEQPREGRRRSLPWLSRRGSSSLSKQANGSSDTNGNGNGGRSHSRQRSRSRLRDPSLTRRLSFFRSSEDKARDKLANNEAGEDRQQSAPKQQGGDHYRPAMVSQQASNYSAMSTAQLKKRLSFLRNSGVPIEVTATGEATGSYT</sequence>
<dbReference type="EMBL" id="NAJQ01000475">
    <property type="protein sequence ID" value="TKA68992.1"/>
    <property type="molecule type" value="Genomic_DNA"/>
</dbReference>
<protein>
    <submittedName>
        <fullName evidence="2">Uncharacterized protein</fullName>
    </submittedName>
</protein>
<feature type="compositionally biased region" description="Polar residues" evidence="1">
    <location>
        <begin position="144"/>
        <end position="159"/>
    </location>
</feature>
<organism evidence="2 3">
    <name type="scientific">Friedmanniomyces simplex</name>
    <dbReference type="NCBI Taxonomy" id="329884"/>
    <lineage>
        <taxon>Eukaryota</taxon>
        <taxon>Fungi</taxon>
        <taxon>Dikarya</taxon>
        <taxon>Ascomycota</taxon>
        <taxon>Pezizomycotina</taxon>
        <taxon>Dothideomycetes</taxon>
        <taxon>Dothideomycetidae</taxon>
        <taxon>Mycosphaerellales</taxon>
        <taxon>Teratosphaeriaceae</taxon>
        <taxon>Friedmanniomyces</taxon>
    </lineage>
</organism>
<dbReference type="Proteomes" id="UP000309340">
    <property type="component" value="Unassembled WGS sequence"/>
</dbReference>
<feature type="region of interest" description="Disordered" evidence="1">
    <location>
        <begin position="108"/>
        <end position="228"/>
    </location>
</feature>
<evidence type="ECO:0000256" key="1">
    <source>
        <dbReference type="SAM" id="MobiDB-lite"/>
    </source>
</evidence>
<feature type="compositionally biased region" description="Basic and acidic residues" evidence="1">
    <location>
        <begin position="192"/>
        <end position="211"/>
    </location>
</feature>
<name>A0A4U0WYT1_9PEZI</name>
<comment type="caution">
    <text evidence="2">The sequence shown here is derived from an EMBL/GenBank/DDBJ whole genome shotgun (WGS) entry which is preliminary data.</text>
</comment>
<reference evidence="2 3" key="1">
    <citation type="submission" date="2017-03" db="EMBL/GenBank/DDBJ databases">
        <title>Genomes of endolithic fungi from Antarctica.</title>
        <authorList>
            <person name="Coleine C."/>
            <person name="Masonjones S."/>
            <person name="Stajich J.E."/>
        </authorList>
    </citation>
    <scope>NUCLEOTIDE SEQUENCE [LARGE SCALE GENOMIC DNA]</scope>
    <source>
        <strain evidence="2 3">CCFEE 5184</strain>
    </source>
</reference>
<feature type="region of interest" description="Disordered" evidence="1">
    <location>
        <begin position="1"/>
        <end position="22"/>
    </location>
</feature>
<gene>
    <name evidence="2" type="ORF">B0A55_07532</name>
</gene>
<evidence type="ECO:0000313" key="3">
    <source>
        <dbReference type="Proteomes" id="UP000309340"/>
    </source>
</evidence>
<dbReference type="STRING" id="329884.A0A4U0WYT1"/>
<dbReference type="AlphaFoldDB" id="A0A4U0WYT1"/>
<proteinExistence type="predicted"/>
<keyword evidence="3" id="KW-1185">Reference proteome</keyword>
<evidence type="ECO:0000313" key="2">
    <source>
        <dbReference type="EMBL" id="TKA68992.1"/>
    </source>
</evidence>
<feature type="compositionally biased region" description="Low complexity" evidence="1">
    <location>
        <begin position="109"/>
        <end position="127"/>
    </location>
</feature>